<reference evidence="2" key="1">
    <citation type="journal article" date="2020" name="bioRxiv">
        <title>Genomic and phenotypic heterogeneity of clinical isolates of the human pathogens Aspergillus fumigatus, Aspergillus lentulus and Aspergillus fumigatiaffinis.</title>
        <authorList>
            <person name="dos Santos R.A.C."/>
            <person name="Steenwyk J.L."/>
            <person name="Rivero-Menendez O."/>
            <person name="Mead M.E."/>
            <person name="Silva L.P."/>
            <person name="Bastos R.W."/>
            <person name="Alastruey-Izquierdo A."/>
            <person name="Goldman G.H."/>
            <person name="Rokas A."/>
        </authorList>
    </citation>
    <scope>NUCLEOTIDE SEQUENCE</scope>
    <source>
        <strain evidence="2">CNM-CM6805</strain>
    </source>
</reference>
<feature type="compositionally biased region" description="Polar residues" evidence="1">
    <location>
        <begin position="1299"/>
        <end position="1316"/>
    </location>
</feature>
<feature type="region of interest" description="Disordered" evidence="1">
    <location>
        <begin position="1294"/>
        <end position="1318"/>
    </location>
</feature>
<dbReference type="EMBL" id="JAAAPX010000078">
    <property type="protein sequence ID" value="KAF4233502.1"/>
    <property type="molecule type" value="Genomic_DNA"/>
</dbReference>
<dbReference type="Proteomes" id="UP000653565">
    <property type="component" value="Unassembled WGS sequence"/>
</dbReference>
<keyword evidence="3" id="KW-1185">Reference proteome</keyword>
<protein>
    <submittedName>
        <fullName evidence="2">Uncharacterized protein</fullName>
    </submittedName>
</protein>
<evidence type="ECO:0000313" key="3">
    <source>
        <dbReference type="Proteomes" id="UP000653565"/>
    </source>
</evidence>
<reference evidence="2" key="2">
    <citation type="submission" date="2020-04" db="EMBL/GenBank/DDBJ databases">
        <authorList>
            <person name="Santos R.A.C."/>
            <person name="Steenwyk J.L."/>
            <person name="Rivero-Menendez O."/>
            <person name="Mead M.E."/>
            <person name="Silva L.P."/>
            <person name="Bastos R.W."/>
            <person name="Alastruey-Izquierdo A."/>
            <person name="Goldman G.H."/>
            <person name="Rokas A."/>
        </authorList>
    </citation>
    <scope>NUCLEOTIDE SEQUENCE</scope>
    <source>
        <strain evidence="2">CNM-CM6805</strain>
    </source>
</reference>
<proteinExistence type="predicted"/>
<evidence type="ECO:0000313" key="2">
    <source>
        <dbReference type="EMBL" id="KAF4233502.1"/>
    </source>
</evidence>
<organism evidence="2 3">
    <name type="scientific">Aspergillus fumigatiaffinis</name>
    <dbReference type="NCBI Taxonomy" id="340414"/>
    <lineage>
        <taxon>Eukaryota</taxon>
        <taxon>Fungi</taxon>
        <taxon>Dikarya</taxon>
        <taxon>Ascomycota</taxon>
        <taxon>Pezizomycotina</taxon>
        <taxon>Eurotiomycetes</taxon>
        <taxon>Eurotiomycetidae</taxon>
        <taxon>Eurotiales</taxon>
        <taxon>Aspergillaceae</taxon>
        <taxon>Aspergillus</taxon>
        <taxon>Aspergillus subgen. Fumigati</taxon>
    </lineage>
</organism>
<comment type="caution">
    <text evidence="2">The sequence shown here is derived from an EMBL/GenBank/DDBJ whole genome shotgun (WGS) entry which is preliminary data.</text>
</comment>
<accession>A0A8H4M8Q8</accession>
<evidence type="ECO:0000256" key="1">
    <source>
        <dbReference type="SAM" id="MobiDB-lite"/>
    </source>
</evidence>
<feature type="compositionally biased region" description="Polar residues" evidence="1">
    <location>
        <begin position="9"/>
        <end position="23"/>
    </location>
</feature>
<feature type="region of interest" description="Disordered" evidence="1">
    <location>
        <begin position="1"/>
        <end position="27"/>
    </location>
</feature>
<name>A0A8H4M8Q8_9EURO</name>
<gene>
    <name evidence="2" type="ORF">CNMCM6805_009159</name>
</gene>
<sequence length="1364" mass="150567">MDLMHTDRVATTTAYHSSQTNQEDAPRAAVPRRIGLGITRSYAANWQVRDAFRELYQNWKDAIVERHNLSLLDFAPEVLATRDKTRDEIRILVKGRPVQPQAEGEQGAFGPTLLGYIRFDKIRGSAEFTNFHATLDPQCLELGYTTKKDNESLAGGHGEGLKIAALVLSRNNHHVKIAASGFNWNFGFNGGQSRNNFYCRLTHAKARHEPMGASSRGRDTDPSPSAWEDVSVTVERGRGERVSFTEFRAWMCDTVDLHAPAGRIRTAVGDLLLEPMYRGCLFLKGIRVQERSINDQTFHSGYNLIRGSVDRDRRRLLNGQQVTRDIHSIWEHAIAQAEASVLPKYLDLFQCVPPPIEVNDAHQWVTELTAKKMWSILSHESKMKDLFYYPRSRQEKDTVVIQTELMKTPHPLPNQLWQVLQKHGQVRTPFEELQSRLKSSAETSIPGTVFAQGVARILRALFALDTHTQKLKLIFVRCEIHTIDLAYQADGHVLYIHDKWLQYHGVSHACHPSIEPEASTFVCHHVVQELYCRALAIIYSPSAKEHSLLMERLVQKCQQQLEQMPRMIRLLTTEDERALEVSFTTGHSLAFAQLYGSQVRYMVVLHGSSCVTGTDGMESLMYDMDKDACDCPRKTVSLDSRTVRFSDLNQGPWIPIVAKLQDVDGAPDCYQTSGPIRATHGALMGTLQQTVSLRNGEIVFGCPIENVQDRDTAASSLSQLSAFGQKRILMPDTEVASKGMANAQTPAVSCIQDLQSSQLPDERSLVPGCECISHLSDGPAAESHVSALPTCSLAFPPTEDEIVAAPGGASITDTDRDHGQMAISPRQVRPRENSLSSVPCIVDETSVSDSEIPRSLPDTANNPARSCQANGLYRSCDQYVQFSRRAYARVTLREPDAQGHTARYVLYVHDILLPTDRNNDTPRLLVTKYSFLVNHCVFQRKSNVPSDRELLLHFRDIAKMGEEEDAELIDTRNVELEDVGGDDQYPTVSHVTRTPDSAGSSTEYFARYAACGDLQDGSFFVTPLAPPLPDRGCALPLSTIPVASVFDVSFGDTKLSAGFARAGYPIRAAVIGDNETRQWWLDHCPGAFLCSGDPASVIADVDSGKSKLPGLEDPQLSRIVTIAGCSRSALPDPDPTDAAAAAVRLREHTHLLQCCTLVALSAVWSADFIVLELHRIREQAEFWEELAETTTTLLARGYAVSLRKIGVSSTKPELPHMAPDVVLLAVPGCTNPQWIEDALADCAMPVNAPGCETRDAGSPLTATVCPTVDQPVMLQDGTVAESVPLQLVQLATAGEDQPSALNDSKQLSSEDGTSRGSLAADTAHRHAMVVSRIIGELSKHRPSLETFSFRGSANPQGAIKRRRV</sequence>